<dbReference type="Proteomes" id="UP000320516">
    <property type="component" value="Unassembled WGS sequence"/>
</dbReference>
<dbReference type="SMART" id="SM00342">
    <property type="entry name" value="HTH_ARAC"/>
    <property type="match status" value="1"/>
</dbReference>
<accession>A0A560K8Y0</accession>
<evidence type="ECO:0000313" key="5">
    <source>
        <dbReference type="EMBL" id="TWB79795.1"/>
    </source>
</evidence>
<protein>
    <submittedName>
        <fullName evidence="5">AraC family transcriptional regulator</fullName>
    </submittedName>
</protein>
<sequence length="321" mass="34762">MLESTQCFRNSSEMNVDPFSDILKLTNAESLVTGGFTGGGAWAIRFPAPDKIKFFAVVKGRCWVRIEGEAAPVHFETGDVGLLSAKRSFVLASDLDVAPVDAMSLFSRTDRTTPVTVGEGDDFAHIGGHVLLDPASGRLLADVLPPWIHVPAASPQATTFRWLLDHLVAERRADLPGTQLVTAQLAQLLFIQILRAHLKTSGPMPAGWLRALGDPRLAPALRLMHGEPARAWHLDELAKACAMSRTTFALHFRTVAGVAPLTYLTEWRMRLAERALREGAAPVATIGQSLGYSSESAFSTAFKRVTGASPKAYRDAVRIPA</sequence>
<dbReference type="InterPro" id="IPR018060">
    <property type="entry name" value="HTH_AraC"/>
</dbReference>
<keyword evidence="3" id="KW-0804">Transcription</keyword>
<dbReference type="PRINTS" id="PR00032">
    <property type="entry name" value="HTHARAC"/>
</dbReference>
<dbReference type="InterPro" id="IPR009057">
    <property type="entry name" value="Homeodomain-like_sf"/>
</dbReference>
<dbReference type="GO" id="GO:0043565">
    <property type="term" value="F:sequence-specific DNA binding"/>
    <property type="evidence" value="ECO:0007669"/>
    <property type="project" value="InterPro"/>
</dbReference>
<dbReference type="InterPro" id="IPR050204">
    <property type="entry name" value="AraC_XylS_family_regulators"/>
</dbReference>
<dbReference type="AlphaFoldDB" id="A0A560K8Y0"/>
<dbReference type="PANTHER" id="PTHR46796">
    <property type="entry name" value="HTH-TYPE TRANSCRIPTIONAL ACTIVATOR RHAS-RELATED"/>
    <property type="match status" value="1"/>
</dbReference>
<keyword evidence="1" id="KW-0805">Transcription regulation</keyword>
<keyword evidence="2" id="KW-0238">DNA-binding</keyword>
<proteinExistence type="predicted"/>
<dbReference type="GO" id="GO:0003700">
    <property type="term" value="F:DNA-binding transcription factor activity"/>
    <property type="evidence" value="ECO:0007669"/>
    <property type="project" value="InterPro"/>
</dbReference>
<dbReference type="PANTHER" id="PTHR46796:SF7">
    <property type="entry name" value="ARAC FAMILY TRANSCRIPTIONAL REGULATOR"/>
    <property type="match status" value="1"/>
</dbReference>
<dbReference type="InterPro" id="IPR020449">
    <property type="entry name" value="Tscrpt_reg_AraC-type_HTH"/>
</dbReference>
<reference evidence="5 6" key="1">
    <citation type="submission" date="2019-06" db="EMBL/GenBank/DDBJ databases">
        <title>Genomic Encyclopedia of Type Strains, Phase IV (KMG-V): Genome sequencing to study the core and pangenomes of soil and plant-associated prokaryotes.</title>
        <authorList>
            <person name="Whitman W."/>
        </authorList>
    </citation>
    <scope>NUCLEOTIDE SEQUENCE [LARGE SCALE GENOMIC DNA]</scope>
    <source>
        <strain evidence="5 6">BR 12005</strain>
    </source>
</reference>
<organism evidence="5 6">
    <name type="scientific">Nitrospirillum amazonense</name>
    <dbReference type="NCBI Taxonomy" id="28077"/>
    <lineage>
        <taxon>Bacteria</taxon>
        <taxon>Pseudomonadati</taxon>
        <taxon>Pseudomonadota</taxon>
        <taxon>Alphaproteobacteria</taxon>
        <taxon>Rhodospirillales</taxon>
        <taxon>Azospirillaceae</taxon>
        <taxon>Nitrospirillum</taxon>
    </lineage>
</organism>
<dbReference type="InterPro" id="IPR018062">
    <property type="entry name" value="HTH_AraC-typ_CS"/>
</dbReference>
<evidence type="ECO:0000256" key="1">
    <source>
        <dbReference type="ARBA" id="ARBA00023015"/>
    </source>
</evidence>
<evidence type="ECO:0000256" key="2">
    <source>
        <dbReference type="ARBA" id="ARBA00023125"/>
    </source>
</evidence>
<evidence type="ECO:0000259" key="4">
    <source>
        <dbReference type="PROSITE" id="PS01124"/>
    </source>
</evidence>
<gene>
    <name evidence="5" type="ORF">FBZ87_102217</name>
</gene>
<dbReference type="PROSITE" id="PS00041">
    <property type="entry name" value="HTH_ARAC_FAMILY_1"/>
    <property type="match status" value="1"/>
</dbReference>
<comment type="caution">
    <text evidence="5">The sequence shown here is derived from an EMBL/GenBank/DDBJ whole genome shotgun (WGS) entry which is preliminary data.</text>
</comment>
<dbReference type="Pfam" id="PF12852">
    <property type="entry name" value="Cupin_6"/>
    <property type="match status" value="1"/>
</dbReference>
<evidence type="ECO:0000313" key="6">
    <source>
        <dbReference type="Proteomes" id="UP000320516"/>
    </source>
</evidence>
<dbReference type="SUPFAM" id="SSF46689">
    <property type="entry name" value="Homeodomain-like"/>
    <property type="match status" value="2"/>
</dbReference>
<evidence type="ECO:0000256" key="3">
    <source>
        <dbReference type="ARBA" id="ARBA00023163"/>
    </source>
</evidence>
<name>A0A560K8Y0_9PROT</name>
<feature type="domain" description="HTH araC/xylS-type" evidence="4">
    <location>
        <begin position="218"/>
        <end position="316"/>
    </location>
</feature>
<dbReference type="Gene3D" id="1.10.10.60">
    <property type="entry name" value="Homeodomain-like"/>
    <property type="match status" value="2"/>
</dbReference>
<dbReference type="Pfam" id="PF12833">
    <property type="entry name" value="HTH_18"/>
    <property type="match status" value="1"/>
</dbReference>
<dbReference type="EMBL" id="VITV01000002">
    <property type="protein sequence ID" value="TWB79795.1"/>
    <property type="molecule type" value="Genomic_DNA"/>
</dbReference>
<dbReference type="InterPro" id="IPR032783">
    <property type="entry name" value="AraC_lig"/>
</dbReference>
<dbReference type="PROSITE" id="PS01124">
    <property type="entry name" value="HTH_ARAC_FAMILY_2"/>
    <property type="match status" value="1"/>
</dbReference>